<evidence type="ECO:0000256" key="3">
    <source>
        <dbReference type="ARBA" id="ARBA00022840"/>
    </source>
</evidence>
<dbReference type="Proteomes" id="UP000245609">
    <property type="component" value="Unassembled WGS sequence"/>
</dbReference>
<dbReference type="Gene3D" id="3.40.50.300">
    <property type="entry name" value="P-loop containing nucleotide triphosphate hydrolases"/>
    <property type="match status" value="2"/>
</dbReference>
<dbReference type="FunFam" id="3.40.50.300:FF:001025">
    <property type="entry name" value="ATPase family, AAA domain-containing 2B"/>
    <property type="match status" value="1"/>
</dbReference>
<keyword evidence="4" id="KW-0175">Coiled coil</keyword>
<dbReference type="PANTHER" id="PTHR23077">
    <property type="entry name" value="AAA-FAMILY ATPASE"/>
    <property type="match status" value="1"/>
</dbReference>
<comment type="similarity">
    <text evidence="1">Belongs to the AAA ATPase family.</text>
</comment>
<dbReference type="InterPro" id="IPR050168">
    <property type="entry name" value="AAA_ATPase_domain"/>
</dbReference>
<dbReference type="GO" id="GO:0016887">
    <property type="term" value="F:ATP hydrolysis activity"/>
    <property type="evidence" value="ECO:0007669"/>
    <property type="project" value="InterPro"/>
</dbReference>
<feature type="domain" description="AAA+ ATPase" evidence="5">
    <location>
        <begin position="30"/>
        <end position="210"/>
    </location>
</feature>
<feature type="domain" description="AAA+ ATPase" evidence="5">
    <location>
        <begin position="270"/>
        <end position="406"/>
    </location>
</feature>
<protein>
    <recommendedName>
        <fullName evidence="5">AAA+ ATPase domain-containing protein</fullName>
    </recommendedName>
</protein>
<keyword evidence="3" id="KW-0067">ATP-binding</keyword>
<dbReference type="SMART" id="SM00382">
    <property type="entry name" value="AAA"/>
    <property type="match status" value="2"/>
</dbReference>
<evidence type="ECO:0000256" key="2">
    <source>
        <dbReference type="ARBA" id="ARBA00022741"/>
    </source>
</evidence>
<dbReference type="STRING" id="133381.A0A2T9ZHW5"/>
<keyword evidence="7" id="KW-1185">Reference proteome</keyword>
<reference evidence="6 7" key="1">
    <citation type="journal article" date="2018" name="MBio">
        <title>Comparative Genomics Reveals the Core Gene Toolbox for the Fungus-Insect Symbiosis.</title>
        <authorList>
            <person name="Wang Y."/>
            <person name="Stata M."/>
            <person name="Wang W."/>
            <person name="Stajich J.E."/>
            <person name="White M.M."/>
            <person name="Moncalvo J.M."/>
        </authorList>
    </citation>
    <scope>NUCLEOTIDE SEQUENCE [LARGE SCALE GENOMIC DNA]</scope>
    <source>
        <strain evidence="6 7">SC-DP-2</strain>
    </source>
</reference>
<dbReference type="EMBL" id="MBFS01000152">
    <property type="protein sequence ID" value="PVV04182.1"/>
    <property type="molecule type" value="Genomic_DNA"/>
</dbReference>
<keyword evidence="2" id="KW-0547">Nucleotide-binding</keyword>
<dbReference type="InterPro" id="IPR027417">
    <property type="entry name" value="P-loop_NTPase"/>
</dbReference>
<dbReference type="OrthoDB" id="10254455at2759"/>
<sequence length="518" mass="57746">MDKIFGEAATSLESFFSASSSKDEKIQKLKRKSILISGASGSGKNYLLKTLASKYNYKVKQIDVPLFYSEYSEIVAQKTLEIFESAIVENKTLELFSDKTILTTVISGIKKLVKAKNESLVAATFRDTNKVDSNLLAIFEESIKIPDLNPSNRLAAFDFILSSNQILIDNIYQISELCIGYTFSDIYAVCSKALQKALIESRELILYDFFEAQQSVRPNLAFNDYSSSDDHKLVKWSDVGGMAETKKLLEEAILWPHRFPRTFKRLNFRPPVGILLYGPPGTGKTMIAKALASELDFTFISVSSADLVKAEVGRSEKAIKDVFQKAKKSSPSIIFIDELESLFTKNSDSGTVVKKMVSQLISEIDSILETKEKITILASTNAIDLVSEDLLREGRMDLQLEIALPNLDDRIEIFKVASRDLNLSDVDFALVAQLMQNFSGADIQLVVKYASIARVQKFLASQLGSDGVDGNDDAPIHSKLDYESSRKFENLLNSVKISDIQVSQLDIIESIEKIKSFN</sequence>
<name>A0A2T9ZHW5_9FUNG</name>
<evidence type="ECO:0000313" key="6">
    <source>
        <dbReference type="EMBL" id="PVV04182.1"/>
    </source>
</evidence>
<gene>
    <name evidence="6" type="ORF">BB560_001325</name>
</gene>
<dbReference type="SUPFAM" id="SSF52540">
    <property type="entry name" value="P-loop containing nucleoside triphosphate hydrolases"/>
    <property type="match status" value="2"/>
</dbReference>
<comment type="caution">
    <text evidence="6">The sequence shown here is derived from an EMBL/GenBank/DDBJ whole genome shotgun (WGS) entry which is preliminary data.</text>
</comment>
<dbReference type="GO" id="GO:0005524">
    <property type="term" value="F:ATP binding"/>
    <property type="evidence" value="ECO:0007669"/>
    <property type="project" value="UniProtKB-KW"/>
</dbReference>
<dbReference type="Pfam" id="PF17862">
    <property type="entry name" value="AAA_lid_3"/>
    <property type="match status" value="1"/>
</dbReference>
<accession>A0A2T9ZHW5</accession>
<dbReference type="InterPro" id="IPR003593">
    <property type="entry name" value="AAA+_ATPase"/>
</dbReference>
<dbReference type="InterPro" id="IPR003959">
    <property type="entry name" value="ATPase_AAA_core"/>
</dbReference>
<dbReference type="PANTHER" id="PTHR23077:SF171">
    <property type="entry name" value="NUCLEAR VALOSIN-CONTAINING PROTEIN-LIKE"/>
    <property type="match status" value="1"/>
</dbReference>
<dbReference type="Gene3D" id="1.10.8.60">
    <property type="match status" value="2"/>
</dbReference>
<dbReference type="AlphaFoldDB" id="A0A2T9ZHW5"/>
<dbReference type="Pfam" id="PF00004">
    <property type="entry name" value="AAA"/>
    <property type="match status" value="1"/>
</dbReference>
<evidence type="ECO:0000259" key="5">
    <source>
        <dbReference type="SMART" id="SM00382"/>
    </source>
</evidence>
<organism evidence="6 7">
    <name type="scientific">Smittium megazygosporum</name>
    <dbReference type="NCBI Taxonomy" id="133381"/>
    <lineage>
        <taxon>Eukaryota</taxon>
        <taxon>Fungi</taxon>
        <taxon>Fungi incertae sedis</taxon>
        <taxon>Zoopagomycota</taxon>
        <taxon>Kickxellomycotina</taxon>
        <taxon>Harpellomycetes</taxon>
        <taxon>Harpellales</taxon>
        <taxon>Legeriomycetaceae</taxon>
        <taxon>Smittium</taxon>
    </lineage>
</organism>
<proteinExistence type="inferred from homology"/>
<dbReference type="InterPro" id="IPR041569">
    <property type="entry name" value="AAA_lid_3"/>
</dbReference>
<evidence type="ECO:0000256" key="4">
    <source>
        <dbReference type="ARBA" id="ARBA00023054"/>
    </source>
</evidence>
<evidence type="ECO:0000256" key="1">
    <source>
        <dbReference type="ARBA" id="ARBA00006914"/>
    </source>
</evidence>
<evidence type="ECO:0000313" key="7">
    <source>
        <dbReference type="Proteomes" id="UP000245609"/>
    </source>
</evidence>